<organism evidence="3">
    <name type="scientific">Tanacetum cinerariifolium</name>
    <name type="common">Dalmatian daisy</name>
    <name type="synonym">Chrysanthemum cinerariifolium</name>
    <dbReference type="NCBI Taxonomy" id="118510"/>
    <lineage>
        <taxon>Eukaryota</taxon>
        <taxon>Viridiplantae</taxon>
        <taxon>Streptophyta</taxon>
        <taxon>Embryophyta</taxon>
        <taxon>Tracheophyta</taxon>
        <taxon>Spermatophyta</taxon>
        <taxon>Magnoliopsida</taxon>
        <taxon>eudicotyledons</taxon>
        <taxon>Gunneridae</taxon>
        <taxon>Pentapetalae</taxon>
        <taxon>asterids</taxon>
        <taxon>campanulids</taxon>
        <taxon>Asterales</taxon>
        <taxon>Asteraceae</taxon>
        <taxon>Asteroideae</taxon>
        <taxon>Anthemideae</taxon>
        <taxon>Anthemidinae</taxon>
        <taxon>Tanacetum</taxon>
    </lineage>
</organism>
<dbReference type="EMBL" id="BKCJ010082266">
    <property type="protein sequence ID" value="GEW95830.1"/>
    <property type="molecule type" value="Genomic_DNA"/>
</dbReference>
<evidence type="ECO:0000259" key="2">
    <source>
        <dbReference type="Pfam" id="PF07727"/>
    </source>
</evidence>
<feature type="domain" description="Reverse transcriptase Ty1/copia-type" evidence="2">
    <location>
        <begin position="152"/>
        <end position="230"/>
    </location>
</feature>
<gene>
    <name evidence="3" type="ORF">Tci_267806</name>
</gene>
<sequence>MIKPMLLVIRKAAQSLLTPTLSFMRPFGCLVTIINTIDHLVKVDGKADEGTKESDNAGQVRKETEHVKNYILLPLWTADLPFSQDPKSSHDDGPNLQVMMERRLMKIQEKKVNVKIKRRKIIKISIKLPFDPKILALEDDSIFDFSSDDEDDGYTQEKGIEYDEVFAPVARIEAIRLFLAYASFKDFVVYQMDVKSDFLYGKIEEEVYVCQPLRFEDPYFLDRVYKVEKHCMDYIKLLKVGIKPSQHICWTMGFKEGKLIRPYSSKGTKIPSQSKVTMLEQAWIKSLQQEFVNSFDFWSTAMAKTINGEAQLHALVDGKEIIIIESTVKRYLRQANEEGIDCLPNSTIFETYIDGPKRKDSQVPQPSDPIENVPDEAVHKELGDSLVRVAATASSLEAEQDSDEDASKQGRIDAIDADKEITLVSVQDEVVSNDADNEMFDVDVLDGEEVFVTKHEAAVKGVNNEVNIVEEVVKVINTSKLIIDVAQVSVVGDKVSAITTDKSKGILIEPIKPMKRKDQISFDEEAALKLQATFDEEGRLAREKPEMMFDIALKRVNTCEDFRTELVECKEKRAGTELIQEITKKQKVEDDKEIEELKQLMQIIPDEKEVAIDAIHLSVKPPKIFD</sequence>
<proteinExistence type="predicted"/>
<evidence type="ECO:0000313" key="3">
    <source>
        <dbReference type="EMBL" id="GEW95830.1"/>
    </source>
</evidence>
<name>A0A699H069_TANCI</name>
<accession>A0A699H069</accession>
<dbReference type="InterPro" id="IPR013103">
    <property type="entry name" value="RVT_2"/>
</dbReference>
<dbReference type="Pfam" id="PF07727">
    <property type="entry name" value="RVT_2"/>
    <property type="match status" value="1"/>
</dbReference>
<dbReference type="AlphaFoldDB" id="A0A699H069"/>
<reference evidence="3" key="1">
    <citation type="journal article" date="2019" name="Sci. Rep.">
        <title>Draft genome of Tanacetum cinerariifolium, the natural source of mosquito coil.</title>
        <authorList>
            <person name="Yamashiro T."/>
            <person name="Shiraishi A."/>
            <person name="Satake H."/>
            <person name="Nakayama K."/>
        </authorList>
    </citation>
    <scope>NUCLEOTIDE SEQUENCE</scope>
</reference>
<evidence type="ECO:0000256" key="1">
    <source>
        <dbReference type="SAM" id="MobiDB-lite"/>
    </source>
</evidence>
<feature type="region of interest" description="Disordered" evidence="1">
    <location>
        <begin position="393"/>
        <end position="412"/>
    </location>
</feature>
<protein>
    <submittedName>
        <fullName evidence="3">Ribonuclease H-like domain-containing protein</fullName>
    </submittedName>
</protein>
<comment type="caution">
    <text evidence="3">The sequence shown here is derived from an EMBL/GenBank/DDBJ whole genome shotgun (WGS) entry which is preliminary data.</text>
</comment>